<sequence length="185" mass="20846">MVRKKNDEIPKSDFEVNESQDLLCFDSTENLGECIAAFSFGNSSDSDLDITPNNLYINNNDTNNIKEDKTMVLNDNFNSNSTEEKTIVSNNKPFSIHINDINNLSDDKYQALFDNRTTPIANGAAPLIKGQVPDIKRTYMLRSSTIRKLNELKSIHPDINVCVSTIVDIALDHYYKYITEEGGSQ</sequence>
<dbReference type="AlphaFoldDB" id="A0A2A7MEA3"/>
<comment type="caution">
    <text evidence="1">The sequence shown here is derived from an EMBL/GenBank/DDBJ whole genome shotgun (WGS) entry which is preliminary data.</text>
</comment>
<organism evidence="1 2">
    <name type="scientific">Clostridium neonatale</name>
    <dbReference type="NCBI Taxonomy" id="137838"/>
    <lineage>
        <taxon>Bacteria</taxon>
        <taxon>Bacillati</taxon>
        <taxon>Bacillota</taxon>
        <taxon>Clostridia</taxon>
        <taxon>Eubacteriales</taxon>
        <taxon>Clostridiaceae</taxon>
        <taxon>Clostridium</taxon>
    </lineage>
</organism>
<reference evidence="1 2" key="1">
    <citation type="submission" date="2017-10" db="EMBL/GenBank/DDBJ databases">
        <title>Effective Description of Clostridium neonatale sp. nov. linked to necrotizing enterocolitis in neonates and a clarification of species assignable to the genus Clostridium (Prazmowski 1880) emend. Lawson and Rainey 2016.</title>
        <authorList>
            <person name="Bernard K."/>
            <person name="Burdz T."/>
            <person name="Wiebe D."/>
            <person name="Balcewich B."/>
            <person name="Alfa M."/>
            <person name="Bernier A.-M."/>
        </authorList>
    </citation>
    <scope>NUCLEOTIDE SEQUENCE [LARGE SCALE GENOMIC DNA]</scope>
    <source>
        <strain evidence="1 2">LCDC99A005</strain>
    </source>
</reference>
<protein>
    <submittedName>
        <fullName evidence="1">Uncharacterized protein</fullName>
    </submittedName>
</protein>
<dbReference type="EMBL" id="PDCJ01000002">
    <property type="protein sequence ID" value="PEG29753.1"/>
    <property type="molecule type" value="Genomic_DNA"/>
</dbReference>
<evidence type="ECO:0000313" key="2">
    <source>
        <dbReference type="Proteomes" id="UP000220840"/>
    </source>
</evidence>
<keyword evidence="2" id="KW-1185">Reference proteome</keyword>
<accession>A0A2A7MEA3</accession>
<dbReference type="Proteomes" id="UP000220840">
    <property type="component" value="Unassembled WGS sequence"/>
</dbReference>
<dbReference type="OrthoDB" id="1905385at2"/>
<gene>
    <name evidence="1" type="ORF">CQ394_13890</name>
</gene>
<dbReference type="RefSeq" id="WP_058293919.1">
    <property type="nucleotide sequence ID" value="NZ_LN890327.1"/>
</dbReference>
<evidence type="ECO:0000313" key="1">
    <source>
        <dbReference type="EMBL" id="PEG29753.1"/>
    </source>
</evidence>
<name>A0A2A7MEA3_9CLOT</name>
<proteinExistence type="predicted"/>